<organism evidence="2 3">
    <name type="scientific">Daphnia galeata</name>
    <dbReference type="NCBI Taxonomy" id="27404"/>
    <lineage>
        <taxon>Eukaryota</taxon>
        <taxon>Metazoa</taxon>
        <taxon>Ecdysozoa</taxon>
        <taxon>Arthropoda</taxon>
        <taxon>Crustacea</taxon>
        <taxon>Branchiopoda</taxon>
        <taxon>Diplostraca</taxon>
        <taxon>Cladocera</taxon>
        <taxon>Anomopoda</taxon>
        <taxon>Daphniidae</taxon>
        <taxon>Daphnia</taxon>
    </lineage>
</organism>
<keyword evidence="3" id="KW-1185">Reference proteome</keyword>
<accession>A0A8J2RMT1</accession>
<gene>
    <name evidence="2" type="ORF">DGAL_LOCUS1283</name>
</gene>
<evidence type="ECO:0000256" key="1">
    <source>
        <dbReference type="SAM" id="MobiDB-lite"/>
    </source>
</evidence>
<protein>
    <submittedName>
        <fullName evidence="2">Uncharacterized protein</fullName>
    </submittedName>
</protein>
<feature type="region of interest" description="Disordered" evidence="1">
    <location>
        <begin position="74"/>
        <end position="95"/>
    </location>
</feature>
<dbReference type="OrthoDB" id="6355015at2759"/>
<dbReference type="EMBL" id="CAKKLH010000014">
    <property type="protein sequence ID" value="CAH0099169.1"/>
    <property type="molecule type" value="Genomic_DNA"/>
</dbReference>
<evidence type="ECO:0000313" key="2">
    <source>
        <dbReference type="EMBL" id="CAH0099169.1"/>
    </source>
</evidence>
<proteinExistence type="predicted"/>
<comment type="caution">
    <text evidence="2">The sequence shown here is derived from an EMBL/GenBank/DDBJ whole genome shotgun (WGS) entry which is preliminary data.</text>
</comment>
<name>A0A8J2RMT1_9CRUS</name>
<dbReference type="Proteomes" id="UP000789390">
    <property type="component" value="Unassembled WGS sequence"/>
</dbReference>
<dbReference type="AlphaFoldDB" id="A0A8J2RMT1"/>
<reference evidence="2" key="1">
    <citation type="submission" date="2021-11" db="EMBL/GenBank/DDBJ databases">
        <authorList>
            <person name="Schell T."/>
        </authorList>
    </citation>
    <scope>NUCLEOTIDE SEQUENCE</scope>
    <source>
        <strain evidence="2">M5</strain>
    </source>
</reference>
<sequence length="127" mass="14478">MAAVLTVVSATYSSSSEEDYYHVRTDLKTEQSANNFENAAENVQPFYHQVKPAASSPEKSPPYANTYFSAYREKVTSSEMQSHEEPSNDDYLRDVPKQSAYNPIRYSTYYQQNARQADYVIGVSYSK</sequence>
<evidence type="ECO:0000313" key="3">
    <source>
        <dbReference type="Proteomes" id="UP000789390"/>
    </source>
</evidence>